<dbReference type="Pfam" id="PF00025">
    <property type="entry name" value="Arf"/>
    <property type="match status" value="1"/>
</dbReference>
<comment type="caution">
    <text evidence="3">The sequence shown here is derived from an EMBL/GenBank/DDBJ whole genome shotgun (WGS) entry which is preliminary data.</text>
</comment>
<keyword evidence="1" id="KW-0547">Nucleotide-binding</keyword>
<dbReference type="PANTHER" id="PTHR42708:SF1">
    <property type="entry name" value="GLIDING MOTILITY PROTEIN MGLA"/>
    <property type="match status" value="1"/>
</dbReference>
<keyword evidence="4" id="KW-1185">Reference proteome</keyword>
<dbReference type="GO" id="GO:0005525">
    <property type="term" value="F:GTP binding"/>
    <property type="evidence" value="ECO:0007669"/>
    <property type="project" value="UniProtKB-KW"/>
</dbReference>
<dbReference type="Gene3D" id="3.40.50.300">
    <property type="entry name" value="P-loop containing nucleotide triphosphate hydrolases"/>
    <property type="match status" value="1"/>
</dbReference>
<dbReference type="SUPFAM" id="SSF52540">
    <property type="entry name" value="P-loop containing nucleoside triphosphate hydrolases"/>
    <property type="match status" value="1"/>
</dbReference>
<gene>
    <name evidence="3" type="ORF">MMIC_P1954</name>
</gene>
<evidence type="ECO:0000313" key="3">
    <source>
        <dbReference type="EMBL" id="GAV20976.1"/>
    </source>
</evidence>
<dbReference type="AlphaFoldDB" id="A0A1L8CPW5"/>
<dbReference type="InterPro" id="IPR052705">
    <property type="entry name" value="Gliding_Motility_GTPase"/>
</dbReference>
<accession>A0A1L8CPW5</accession>
<evidence type="ECO:0000313" key="4">
    <source>
        <dbReference type="Proteomes" id="UP000231632"/>
    </source>
</evidence>
<keyword evidence="2" id="KW-0342">GTP-binding</keyword>
<evidence type="ECO:0000256" key="1">
    <source>
        <dbReference type="ARBA" id="ARBA00022741"/>
    </source>
</evidence>
<dbReference type="RefSeq" id="WP_072660279.1">
    <property type="nucleotide sequence ID" value="NZ_BDFD01000018.1"/>
</dbReference>
<dbReference type="OrthoDB" id="4319884at2"/>
<protein>
    <submittedName>
        <fullName evidence="3">ADP-ribosylation factor family protein</fullName>
    </submittedName>
</protein>
<organism evidence="3 4">
    <name type="scientific">Mariprofundus micogutta</name>
    <dbReference type="NCBI Taxonomy" id="1921010"/>
    <lineage>
        <taxon>Bacteria</taxon>
        <taxon>Pseudomonadati</taxon>
        <taxon>Pseudomonadota</taxon>
        <taxon>Candidatius Mariprofundia</taxon>
        <taxon>Mariprofundales</taxon>
        <taxon>Mariprofundaceae</taxon>
        <taxon>Mariprofundus</taxon>
    </lineage>
</organism>
<proteinExistence type="predicted"/>
<reference evidence="3 4" key="1">
    <citation type="journal article" date="2017" name="Arch. Microbiol.">
        <title>Mariprofundus micogutta sp. nov., a novel iron-oxidizing zetaproteobacterium isolated from a deep-sea hydrothermal field at the Bayonnaise knoll of the Izu-Ogasawara arc, and a description of Mariprofundales ord. nov. and Zetaproteobacteria classis nov.</title>
        <authorList>
            <person name="Makita H."/>
            <person name="Tanaka E."/>
            <person name="Mitsunobu S."/>
            <person name="Miyazaki M."/>
            <person name="Nunoura T."/>
            <person name="Uematsu K."/>
            <person name="Takaki Y."/>
            <person name="Nishi S."/>
            <person name="Shimamura S."/>
            <person name="Takai K."/>
        </authorList>
    </citation>
    <scope>NUCLEOTIDE SEQUENCE [LARGE SCALE GENOMIC DNA]</scope>
    <source>
        <strain evidence="3 4">ET2</strain>
    </source>
</reference>
<sequence>MGSKVVKLVVTGPVNAGKTTLIRGLSDVPVVCTNEMATDVVSEVKEGTTVAMDHGICYPSEDLELHLYGTPGQRRFDFMWEILAVGANGVLFLVDGSDETSLEELKYIYNHFGERTTLGRLVAVTRQDVSGAVQSEDLAAMLGISSDDVFGLDARSCDHIKPLLLSRFSDTE</sequence>
<dbReference type="InterPro" id="IPR027417">
    <property type="entry name" value="P-loop_NTPase"/>
</dbReference>
<name>A0A1L8CPW5_9PROT</name>
<dbReference type="InterPro" id="IPR006689">
    <property type="entry name" value="Small_GTPase_ARF/SAR"/>
</dbReference>
<dbReference type="PANTHER" id="PTHR42708">
    <property type="entry name" value="ATP/GTP-BINDING PROTEIN-RELATED"/>
    <property type="match status" value="1"/>
</dbReference>
<dbReference type="EMBL" id="BDFD01000018">
    <property type="protein sequence ID" value="GAV20976.1"/>
    <property type="molecule type" value="Genomic_DNA"/>
</dbReference>
<evidence type="ECO:0000256" key="2">
    <source>
        <dbReference type="ARBA" id="ARBA00023134"/>
    </source>
</evidence>
<dbReference type="GO" id="GO:0003924">
    <property type="term" value="F:GTPase activity"/>
    <property type="evidence" value="ECO:0007669"/>
    <property type="project" value="InterPro"/>
</dbReference>
<dbReference type="STRING" id="1921010.MMIC_P1954"/>
<dbReference type="Proteomes" id="UP000231632">
    <property type="component" value="Unassembled WGS sequence"/>
</dbReference>
<dbReference type="CDD" id="cd00882">
    <property type="entry name" value="Ras_like_GTPase"/>
    <property type="match status" value="1"/>
</dbReference>